<dbReference type="InterPro" id="IPR011738">
    <property type="entry name" value="Phage_CHP"/>
</dbReference>
<gene>
    <name evidence="1" type="ORF">SAMN04489759_103366</name>
</gene>
<dbReference type="Gene3D" id="1.10.3230.30">
    <property type="entry name" value="Phage gp6-like head-tail connector protein"/>
    <property type="match status" value="1"/>
</dbReference>
<accession>A0A1G7PKP8</accession>
<dbReference type="Proteomes" id="UP000199399">
    <property type="component" value="Unassembled WGS sequence"/>
</dbReference>
<dbReference type="STRING" id="218672.SAMN04489759_103366"/>
<proteinExistence type="predicted"/>
<reference evidence="2" key="1">
    <citation type="submission" date="2016-10" db="EMBL/GenBank/DDBJ databases">
        <authorList>
            <person name="Varghese N."/>
            <person name="Submissions S."/>
        </authorList>
    </citation>
    <scope>NUCLEOTIDE SEQUENCE [LARGE SCALE GENOMIC DNA]</scope>
    <source>
        <strain evidence="2">DSM 16477</strain>
    </source>
</reference>
<evidence type="ECO:0000313" key="2">
    <source>
        <dbReference type="Proteomes" id="UP000199399"/>
    </source>
</evidence>
<dbReference type="EMBL" id="FNBP01000003">
    <property type="protein sequence ID" value="SDF86837.1"/>
    <property type="molecule type" value="Genomic_DNA"/>
</dbReference>
<dbReference type="InterPro" id="IPR006450">
    <property type="entry name" value="Phage_HK97_gp6-like"/>
</dbReference>
<name>A0A1G7PKP8_9RHOB</name>
<dbReference type="OrthoDB" id="8478788at2"/>
<dbReference type="AlphaFoldDB" id="A0A1G7PKP8"/>
<protein>
    <recommendedName>
        <fullName evidence="3">Phage gp6-like head-tail connector protein</fullName>
    </recommendedName>
</protein>
<dbReference type="CDD" id="cd08054">
    <property type="entry name" value="gp6"/>
    <property type="match status" value="1"/>
</dbReference>
<dbReference type="NCBIfam" id="TIGR01560">
    <property type="entry name" value="put_DNA_pack"/>
    <property type="match status" value="1"/>
</dbReference>
<dbReference type="RefSeq" id="WP_093741035.1">
    <property type="nucleotide sequence ID" value="NZ_FNBP01000003.1"/>
</dbReference>
<sequence length="199" mass="21539">MMLIEETNVPDAALPVEAFRAHLRLGSGFAQDSLQDAVLRGFLRAAMAAVEARTGKALLVRRFALSLTFWRDAGAQVLPVAPVQTIERLALVARDGVETLVDPERYWLERDAQAPRLRSTTATLPRIPSAGAALIGFDAGFASSWDGLPDDLAQAVMLLAAHYYEYRDDTALGEGCMPFGVSSLIERHRKVRVGFGGGA</sequence>
<evidence type="ECO:0000313" key="1">
    <source>
        <dbReference type="EMBL" id="SDF86837.1"/>
    </source>
</evidence>
<dbReference type="NCBIfam" id="TIGR02215">
    <property type="entry name" value="phage_chp_gp8"/>
    <property type="match status" value="1"/>
</dbReference>
<keyword evidence="2" id="KW-1185">Reference proteome</keyword>
<organism evidence="1 2">
    <name type="scientific">Sulfitobacter delicatus</name>
    <dbReference type="NCBI Taxonomy" id="218672"/>
    <lineage>
        <taxon>Bacteria</taxon>
        <taxon>Pseudomonadati</taxon>
        <taxon>Pseudomonadota</taxon>
        <taxon>Alphaproteobacteria</taxon>
        <taxon>Rhodobacterales</taxon>
        <taxon>Roseobacteraceae</taxon>
        <taxon>Sulfitobacter</taxon>
    </lineage>
</organism>
<evidence type="ECO:0008006" key="3">
    <source>
        <dbReference type="Google" id="ProtNLM"/>
    </source>
</evidence>